<keyword evidence="8" id="KW-0998">Cell outer membrane</keyword>
<keyword evidence="2" id="KW-0813">Transport</keyword>
<evidence type="ECO:0000256" key="7">
    <source>
        <dbReference type="ARBA" id="ARBA00023136"/>
    </source>
</evidence>
<name>A0A1H3Z7S7_9RHOB</name>
<protein>
    <submittedName>
        <fullName evidence="12">OmpA family protein</fullName>
    </submittedName>
</protein>
<dbReference type="InterPro" id="IPR011250">
    <property type="entry name" value="OMP/PagP_B-barrel"/>
</dbReference>
<feature type="domain" description="OmpA-like" evidence="11">
    <location>
        <begin position="15"/>
        <end position="132"/>
    </location>
</feature>
<evidence type="ECO:0000313" key="13">
    <source>
        <dbReference type="Proteomes" id="UP000198703"/>
    </source>
</evidence>
<dbReference type="PRINTS" id="PR01021">
    <property type="entry name" value="OMPADOMAIN"/>
</dbReference>
<dbReference type="GO" id="GO:0009279">
    <property type="term" value="C:cell outer membrane"/>
    <property type="evidence" value="ECO:0007669"/>
    <property type="project" value="UniProtKB-SubCell"/>
</dbReference>
<dbReference type="InterPro" id="IPR006665">
    <property type="entry name" value="OmpA-like"/>
</dbReference>
<evidence type="ECO:0000259" key="11">
    <source>
        <dbReference type="PROSITE" id="PS51123"/>
    </source>
</evidence>
<keyword evidence="6" id="KW-0626">Porin</keyword>
<proteinExistence type="predicted"/>
<keyword evidence="5" id="KW-0406">Ion transport</keyword>
<evidence type="ECO:0000256" key="8">
    <source>
        <dbReference type="ARBA" id="ARBA00023237"/>
    </source>
</evidence>
<keyword evidence="13" id="KW-1185">Reference proteome</keyword>
<evidence type="ECO:0000313" key="12">
    <source>
        <dbReference type="EMBL" id="SEA19434.1"/>
    </source>
</evidence>
<dbReference type="SUPFAM" id="SSF56925">
    <property type="entry name" value="OMPA-like"/>
    <property type="match status" value="1"/>
</dbReference>
<accession>A0A1H3Z7S7</accession>
<keyword evidence="10" id="KW-0732">Signal</keyword>
<dbReference type="GO" id="GO:0015288">
    <property type="term" value="F:porin activity"/>
    <property type="evidence" value="ECO:0007669"/>
    <property type="project" value="UniProtKB-KW"/>
</dbReference>
<dbReference type="GO" id="GO:0006811">
    <property type="term" value="P:monoatomic ion transport"/>
    <property type="evidence" value="ECO:0007669"/>
    <property type="project" value="UniProtKB-KW"/>
</dbReference>
<dbReference type="Gene3D" id="3.30.1330.60">
    <property type="entry name" value="OmpA-like domain"/>
    <property type="match status" value="1"/>
</dbReference>
<comment type="subcellular location">
    <subcellularLocation>
        <location evidence="1">Cell outer membrane</location>
        <topology evidence="1">Multi-pass membrane protein</topology>
    </subcellularLocation>
</comment>
<dbReference type="Pfam" id="PF00691">
    <property type="entry name" value="OmpA"/>
    <property type="match status" value="1"/>
</dbReference>
<dbReference type="PROSITE" id="PS51123">
    <property type="entry name" value="OMPA_2"/>
    <property type="match status" value="1"/>
</dbReference>
<dbReference type="OrthoDB" id="9792021at2"/>
<dbReference type="PANTHER" id="PTHR30329">
    <property type="entry name" value="STATOR ELEMENT OF FLAGELLAR MOTOR COMPLEX"/>
    <property type="match status" value="1"/>
</dbReference>
<keyword evidence="3" id="KW-1134">Transmembrane beta strand</keyword>
<evidence type="ECO:0000256" key="5">
    <source>
        <dbReference type="ARBA" id="ARBA00023065"/>
    </source>
</evidence>
<dbReference type="AlphaFoldDB" id="A0A1H3Z7S7"/>
<gene>
    <name evidence="12" type="ORF">SAMN05444370_103418</name>
</gene>
<dbReference type="InterPro" id="IPR050330">
    <property type="entry name" value="Bact_OuterMem_StrucFunc"/>
</dbReference>
<dbReference type="RefSeq" id="WP_093251157.1">
    <property type="nucleotide sequence ID" value="NZ_FNQM01000003.1"/>
</dbReference>
<dbReference type="SUPFAM" id="SSF103088">
    <property type="entry name" value="OmpA-like"/>
    <property type="match status" value="1"/>
</dbReference>
<reference evidence="12 13" key="1">
    <citation type="submission" date="2016-10" db="EMBL/GenBank/DDBJ databases">
        <authorList>
            <person name="de Groot N.N."/>
        </authorList>
    </citation>
    <scope>NUCLEOTIDE SEQUENCE [LARGE SCALE GENOMIC DNA]</scope>
    <source>
        <strain evidence="12 13">DSM 15345</strain>
    </source>
</reference>
<evidence type="ECO:0000256" key="10">
    <source>
        <dbReference type="SAM" id="SignalP"/>
    </source>
</evidence>
<dbReference type="Proteomes" id="UP000198703">
    <property type="component" value="Unassembled WGS sequence"/>
</dbReference>
<evidence type="ECO:0000256" key="1">
    <source>
        <dbReference type="ARBA" id="ARBA00004571"/>
    </source>
</evidence>
<evidence type="ECO:0000256" key="6">
    <source>
        <dbReference type="ARBA" id="ARBA00023114"/>
    </source>
</evidence>
<organism evidence="12 13">
    <name type="scientific">Rubrimonas cliftonensis</name>
    <dbReference type="NCBI Taxonomy" id="89524"/>
    <lineage>
        <taxon>Bacteria</taxon>
        <taxon>Pseudomonadati</taxon>
        <taxon>Pseudomonadota</taxon>
        <taxon>Alphaproteobacteria</taxon>
        <taxon>Rhodobacterales</taxon>
        <taxon>Paracoccaceae</taxon>
        <taxon>Rubrimonas</taxon>
    </lineage>
</organism>
<dbReference type="InterPro" id="IPR006664">
    <property type="entry name" value="OMP_bac"/>
</dbReference>
<dbReference type="GO" id="GO:0046930">
    <property type="term" value="C:pore complex"/>
    <property type="evidence" value="ECO:0007669"/>
    <property type="project" value="UniProtKB-KW"/>
</dbReference>
<evidence type="ECO:0000256" key="4">
    <source>
        <dbReference type="ARBA" id="ARBA00022692"/>
    </source>
</evidence>
<evidence type="ECO:0000256" key="3">
    <source>
        <dbReference type="ARBA" id="ARBA00022452"/>
    </source>
</evidence>
<feature type="signal peptide" evidence="10">
    <location>
        <begin position="1"/>
        <end position="21"/>
    </location>
</feature>
<dbReference type="PANTHER" id="PTHR30329:SF21">
    <property type="entry name" value="LIPOPROTEIN YIAD-RELATED"/>
    <property type="match status" value="1"/>
</dbReference>
<keyword evidence="7 9" id="KW-0472">Membrane</keyword>
<dbReference type="InterPro" id="IPR036737">
    <property type="entry name" value="OmpA-like_sf"/>
</dbReference>
<keyword evidence="4" id="KW-0812">Transmembrane</keyword>
<dbReference type="STRING" id="89524.SAMN05444370_103418"/>
<dbReference type="EMBL" id="FNQM01000003">
    <property type="protein sequence ID" value="SEA19434.1"/>
    <property type="molecule type" value="Genomic_DNA"/>
</dbReference>
<evidence type="ECO:0000256" key="2">
    <source>
        <dbReference type="ARBA" id="ARBA00022448"/>
    </source>
</evidence>
<sequence length="285" mass="29342">MKLRGIAIALLCSGAPLSAPAADHTVYFALDSDRLSPDGSSIVSAAAADYAATGETAVSLVGHADASGPADYNEDLSRRRAERVVAALVAAGVPGSAITAAWRGEADPAVGTADGVVEPLNRRVEITVSQSVLPAAPEPIAQTLSRIAIGLGPYVGYNMQDGDESVFLGGNLTATYFATPNVALTGETALFWNLDARDEGLGFRGALGADYHFADYGVGGGVLPYVGVNAGYMTIDGSGKGGFFAGPEVGLSIFGVNAKLAYDIVEDRDLEEGVISLTLAYDFRF</sequence>
<dbReference type="CDD" id="cd07185">
    <property type="entry name" value="OmpA_C-like"/>
    <property type="match status" value="1"/>
</dbReference>
<evidence type="ECO:0000256" key="9">
    <source>
        <dbReference type="PROSITE-ProRule" id="PRU00473"/>
    </source>
</evidence>
<feature type="chain" id="PRO_5011673739" evidence="10">
    <location>
        <begin position="22"/>
        <end position="285"/>
    </location>
</feature>